<dbReference type="InterPro" id="IPR004761">
    <property type="entry name" value="Spore_GerAB"/>
</dbReference>
<dbReference type="AlphaFoldDB" id="A0A431UV00"/>
<proteinExistence type="predicted"/>
<organism evidence="2 3">
    <name type="scientific">Lysinibacillus telephonicus</name>
    <dbReference type="NCBI Taxonomy" id="1714840"/>
    <lineage>
        <taxon>Bacteria</taxon>
        <taxon>Bacillati</taxon>
        <taxon>Bacillota</taxon>
        <taxon>Bacilli</taxon>
        <taxon>Bacillales</taxon>
        <taxon>Bacillaceae</taxon>
        <taxon>Lysinibacillus</taxon>
    </lineage>
</organism>
<accession>A0A431UV00</accession>
<feature type="transmembrane region" description="Helical" evidence="1">
    <location>
        <begin position="58"/>
        <end position="82"/>
    </location>
</feature>
<reference evidence="2 3" key="1">
    <citation type="submission" date="2018-12" db="EMBL/GenBank/DDBJ databases">
        <authorList>
            <person name="Yu L."/>
        </authorList>
    </citation>
    <scope>NUCLEOTIDE SEQUENCE [LARGE SCALE GENOMIC DNA]</scope>
    <source>
        <strain evidence="2 3">S5H2222</strain>
    </source>
</reference>
<comment type="caution">
    <text evidence="2">The sequence shown here is derived from an EMBL/GenBank/DDBJ whole genome shotgun (WGS) entry which is preliminary data.</text>
</comment>
<gene>
    <name evidence="2" type="ORF">EKG35_05450</name>
</gene>
<dbReference type="Proteomes" id="UP000276349">
    <property type="component" value="Unassembled WGS sequence"/>
</dbReference>
<dbReference type="GO" id="GO:0009847">
    <property type="term" value="P:spore germination"/>
    <property type="evidence" value="ECO:0007669"/>
    <property type="project" value="InterPro"/>
</dbReference>
<keyword evidence="1" id="KW-0812">Transmembrane</keyword>
<name>A0A431UV00_9BACI</name>
<sequence>MVIFPYFRGLLFEILIRKFYKNFTVTCIINHFIYPFHEAIRYIQFGFLTNVESLFFPFWLLSTFTRFAFYFYISSLLFGTIFKIRQFEYIIPTLATVTVLLGSIPETPTFSIFYLRVALLHTATPIFLLLPFLLWVLAKLKGDVKPEKTKTS</sequence>
<evidence type="ECO:0000313" key="2">
    <source>
        <dbReference type="EMBL" id="RTQ94463.1"/>
    </source>
</evidence>
<protein>
    <submittedName>
        <fullName evidence="2">Uncharacterized protein</fullName>
    </submittedName>
</protein>
<dbReference type="Pfam" id="PF03845">
    <property type="entry name" value="Spore_permease"/>
    <property type="match status" value="1"/>
</dbReference>
<dbReference type="OrthoDB" id="2081904at2"/>
<feature type="transmembrane region" description="Helical" evidence="1">
    <location>
        <begin position="117"/>
        <end position="138"/>
    </location>
</feature>
<keyword evidence="1" id="KW-0472">Membrane</keyword>
<keyword evidence="3" id="KW-1185">Reference proteome</keyword>
<keyword evidence="1" id="KW-1133">Transmembrane helix</keyword>
<evidence type="ECO:0000313" key="3">
    <source>
        <dbReference type="Proteomes" id="UP000276349"/>
    </source>
</evidence>
<feature type="transmembrane region" description="Helical" evidence="1">
    <location>
        <begin position="89"/>
        <end position="105"/>
    </location>
</feature>
<dbReference type="EMBL" id="RXNR01000011">
    <property type="protein sequence ID" value="RTQ94463.1"/>
    <property type="molecule type" value="Genomic_DNA"/>
</dbReference>
<evidence type="ECO:0000256" key="1">
    <source>
        <dbReference type="SAM" id="Phobius"/>
    </source>
</evidence>
<dbReference type="GO" id="GO:0016020">
    <property type="term" value="C:membrane"/>
    <property type="evidence" value="ECO:0007669"/>
    <property type="project" value="InterPro"/>
</dbReference>